<accession>A0ABZ2C2Q2</accession>
<protein>
    <recommendedName>
        <fullName evidence="3">Chitooligosaccharide deacetylase</fullName>
    </recommendedName>
    <alternativeName>
        <fullName evidence="5">Nodulation protein B</fullName>
    </alternativeName>
</protein>
<dbReference type="Gene3D" id="3.20.20.80">
    <property type="entry name" value="Glycosidases"/>
    <property type="match status" value="1"/>
</dbReference>
<dbReference type="EMBL" id="CP133270">
    <property type="protein sequence ID" value="WVX65983.1"/>
    <property type="molecule type" value="Genomic_DNA"/>
</dbReference>
<comment type="function">
    <text evidence="1">Is involved in generating a small heat-stable compound (Nod), an acylated oligomer of N-acetylglucosamine, that stimulates mitosis in various plant protoplasts.</text>
</comment>
<dbReference type="SUPFAM" id="SSF88713">
    <property type="entry name" value="Glycoside hydrolase/deacetylase"/>
    <property type="match status" value="1"/>
</dbReference>
<evidence type="ECO:0000256" key="3">
    <source>
        <dbReference type="ARBA" id="ARBA00020071"/>
    </source>
</evidence>
<reference evidence="7 8" key="1">
    <citation type="journal article" date="2024" name="Environ. Microbiol.">
        <title>Novel evolutionary insights on the interactions of the Holosporales (Alphaproteobacteria) with eukaryotic hosts from comparative genomics.</title>
        <authorList>
            <person name="Giovannini M."/>
            <person name="Petroni G."/>
            <person name="Castelli M."/>
        </authorList>
    </citation>
    <scope>NUCLEOTIDE SEQUENCE [LARGE SCALE GENOMIC DNA]</scope>
    <source>
        <strain evidence="7 8">US_Bl 15I1</strain>
    </source>
</reference>
<sequence>MLKKIFILIFLCINNETALKAFENNNFIILSYHNITDQVTTDNFQQSGEDYSLPAQQLTAQFQWLSENGYTVISMDDVLQAKRGEKTLPEKAVLLSFDDGYQSFYQEAFPLLKAFNYPAVLGIVGSWIEVPEGQDVKYEEKKKIPRDKLMTWEEIKEVQDSGLIEIANHSYALHKGIPGNPQKNLEPAIATHQYLPNLGKYESDHAYLKRVHEDLKKNSDLFHQRLGKKPRIMIWPYGATNMKVVKIAHDLEMPITFTLEDKINTVDNLTLCGRKLAMSFTTLGDFIIDIYDLSHPPLDPFRTVRVDLDYVYDPDPKIQEENLSKLVQRIYEMQISAVILQAYADPDGSGNIKEVYFPNRHLPMRTDLLNRLTWQLRTRAGVEVFVWIPMLAFDINREDLLVKSYDPQSAKLYVDKERYRRLSPFHPKSQKIIHEIYEDLSKSSFFAGIAYHDDGVLSDFEDANDFAFQEFLRDSHLEITLSEAIQNPEYRKAWASWKTQKLIDFTKSLTETVKIYNPFVKTMRSLFALPILNPDSEEWFSQNFDSSRVTQFAAKGWESKRKT</sequence>
<dbReference type="Gene3D" id="3.20.20.370">
    <property type="entry name" value="Glycoside hydrolase/deacetylase"/>
    <property type="match status" value="1"/>
</dbReference>
<gene>
    <name evidence="7" type="ORF">Bealeia1_00152</name>
</gene>
<dbReference type="InterPro" id="IPR032772">
    <property type="entry name" value="PGA_deacetylase_PgaB_C"/>
</dbReference>
<evidence type="ECO:0000259" key="6">
    <source>
        <dbReference type="PROSITE" id="PS51677"/>
    </source>
</evidence>
<evidence type="ECO:0000313" key="8">
    <source>
        <dbReference type="Proteomes" id="UP001330434"/>
    </source>
</evidence>
<proteinExistence type="inferred from homology"/>
<evidence type="ECO:0000256" key="2">
    <source>
        <dbReference type="ARBA" id="ARBA00010973"/>
    </source>
</evidence>
<dbReference type="PANTHER" id="PTHR34216">
    <property type="match status" value="1"/>
</dbReference>
<evidence type="ECO:0000256" key="4">
    <source>
        <dbReference type="ARBA" id="ARBA00022729"/>
    </source>
</evidence>
<dbReference type="Pfam" id="PF01522">
    <property type="entry name" value="Polysacc_deac_1"/>
    <property type="match status" value="1"/>
</dbReference>
<name>A0ABZ2C2Q2_9PROT</name>
<evidence type="ECO:0000256" key="1">
    <source>
        <dbReference type="ARBA" id="ARBA00003236"/>
    </source>
</evidence>
<organism evidence="7 8">
    <name type="scientific">Candidatus Bealeia paramacronuclearis</name>
    <dbReference type="NCBI Taxonomy" id="1921001"/>
    <lineage>
        <taxon>Bacteria</taxon>
        <taxon>Pseudomonadati</taxon>
        <taxon>Pseudomonadota</taxon>
        <taxon>Alphaproteobacteria</taxon>
        <taxon>Holosporales</taxon>
        <taxon>Holosporaceae</taxon>
        <taxon>Candidatus Bealeia</taxon>
    </lineage>
</organism>
<dbReference type="RefSeq" id="WP_338453574.1">
    <property type="nucleotide sequence ID" value="NZ_CP133270.1"/>
</dbReference>
<keyword evidence="8" id="KW-1185">Reference proteome</keyword>
<dbReference type="PANTHER" id="PTHR34216:SF7">
    <property type="entry name" value="POLY-BETA-1,6-N-ACETYL-D-GLUCOSAMINE N-DEACETYLASE"/>
    <property type="match status" value="1"/>
</dbReference>
<comment type="similarity">
    <text evidence="2">Belongs to the polysaccharide deacetylase family.</text>
</comment>
<dbReference type="InterPro" id="IPR002509">
    <property type="entry name" value="NODB_dom"/>
</dbReference>
<dbReference type="Pfam" id="PF14883">
    <property type="entry name" value="GHL13"/>
    <property type="match status" value="1"/>
</dbReference>
<evidence type="ECO:0000256" key="5">
    <source>
        <dbReference type="ARBA" id="ARBA00032976"/>
    </source>
</evidence>
<dbReference type="InterPro" id="IPR023854">
    <property type="entry name" value="PGA_deacetylase_PgaB"/>
</dbReference>
<dbReference type="Proteomes" id="UP001330434">
    <property type="component" value="Chromosome"/>
</dbReference>
<keyword evidence="4" id="KW-0732">Signal</keyword>
<feature type="domain" description="NodB homology" evidence="6">
    <location>
        <begin position="91"/>
        <end position="334"/>
    </location>
</feature>
<dbReference type="PROSITE" id="PS51677">
    <property type="entry name" value="NODB"/>
    <property type="match status" value="1"/>
</dbReference>
<dbReference type="InterPro" id="IPR011330">
    <property type="entry name" value="Glyco_hydro/deAcase_b/a-brl"/>
</dbReference>
<dbReference type="NCBIfam" id="TIGR03938">
    <property type="entry name" value="deacetyl_PgaB"/>
    <property type="match status" value="1"/>
</dbReference>
<evidence type="ECO:0000313" key="7">
    <source>
        <dbReference type="EMBL" id="WVX65983.1"/>
    </source>
</evidence>
<dbReference type="InterPro" id="IPR051398">
    <property type="entry name" value="Polysacch_Deacetylase"/>
</dbReference>